<evidence type="ECO:0000256" key="1">
    <source>
        <dbReference type="SAM" id="MobiDB-lite"/>
    </source>
</evidence>
<dbReference type="Proteomes" id="UP000749646">
    <property type="component" value="Unassembled WGS sequence"/>
</dbReference>
<evidence type="ECO:0000313" key="3">
    <source>
        <dbReference type="Proteomes" id="UP000749646"/>
    </source>
</evidence>
<sequence>MHGTGHIKPSSTSSNQSTTKTAAAALAQSTGTTLWNKFRAARDVINATISGEERWPDSDDSDYEGESHVSRVLREYADKKESQEIAAKIAELDNMADVTPPITPVTPVSFVTPVTPTTPVTPVIPERSGSITRHQDLREAIRKNIQVNTNPSLLGRSSATGNHNNSPSHHTRYSPLSPSPLTASPTTPSGTTGGGSKDYYGQSLRAR</sequence>
<dbReference type="EMBL" id="JAAAHW010006282">
    <property type="protein sequence ID" value="KAF9963530.1"/>
    <property type="molecule type" value="Genomic_DNA"/>
</dbReference>
<protein>
    <submittedName>
        <fullName evidence="2">Uncharacterized protein</fullName>
    </submittedName>
</protein>
<gene>
    <name evidence="2" type="ORF">BGZ65_002550</name>
</gene>
<evidence type="ECO:0000313" key="2">
    <source>
        <dbReference type="EMBL" id="KAF9963530.1"/>
    </source>
</evidence>
<reference evidence="2" key="1">
    <citation type="journal article" date="2020" name="Fungal Divers.">
        <title>Resolving the Mortierellaceae phylogeny through synthesis of multi-gene phylogenetics and phylogenomics.</title>
        <authorList>
            <person name="Vandepol N."/>
            <person name="Liber J."/>
            <person name="Desiro A."/>
            <person name="Na H."/>
            <person name="Kennedy M."/>
            <person name="Barry K."/>
            <person name="Grigoriev I.V."/>
            <person name="Miller A.N."/>
            <person name="O'Donnell K."/>
            <person name="Stajich J.E."/>
            <person name="Bonito G."/>
        </authorList>
    </citation>
    <scope>NUCLEOTIDE SEQUENCE</scope>
    <source>
        <strain evidence="2">MES-2147</strain>
    </source>
</reference>
<feature type="region of interest" description="Disordered" evidence="1">
    <location>
        <begin position="1"/>
        <end position="24"/>
    </location>
</feature>
<dbReference type="OrthoDB" id="2683368at2759"/>
<feature type="region of interest" description="Disordered" evidence="1">
    <location>
        <begin position="146"/>
        <end position="207"/>
    </location>
</feature>
<proteinExistence type="predicted"/>
<accession>A0A9P6J6Q9</accession>
<feature type="compositionally biased region" description="Low complexity" evidence="1">
    <location>
        <begin position="10"/>
        <end position="24"/>
    </location>
</feature>
<name>A0A9P6J6Q9_9FUNG</name>
<dbReference type="AlphaFoldDB" id="A0A9P6J6Q9"/>
<keyword evidence="3" id="KW-1185">Reference proteome</keyword>
<comment type="caution">
    <text evidence="2">The sequence shown here is derived from an EMBL/GenBank/DDBJ whole genome shotgun (WGS) entry which is preliminary data.</text>
</comment>
<feature type="non-terminal residue" evidence="2">
    <location>
        <position position="1"/>
    </location>
</feature>
<feature type="compositionally biased region" description="Polar residues" evidence="1">
    <location>
        <begin position="146"/>
        <end position="168"/>
    </location>
</feature>
<organism evidence="2 3">
    <name type="scientific">Modicella reniformis</name>
    <dbReference type="NCBI Taxonomy" id="1440133"/>
    <lineage>
        <taxon>Eukaryota</taxon>
        <taxon>Fungi</taxon>
        <taxon>Fungi incertae sedis</taxon>
        <taxon>Mucoromycota</taxon>
        <taxon>Mortierellomycotina</taxon>
        <taxon>Mortierellomycetes</taxon>
        <taxon>Mortierellales</taxon>
        <taxon>Mortierellaceae</taxon>
        <taxon>Modicella</taxon>
    </lineage>
</organism>
<feature type="compositionally biased region" description="Low complexity" evidence="1">
    <location>
        <begin position="174"/>
        <end position="190"/>
    </location>
</feature>